<dbReference type="Proteomes" id="UP000316426">
    <property type="component" value="Chromosome"/>
</dbReference>
<keyword evidence="1" id="KW-0479">Metal-binding</keyword>
<dbReference type="AlphaFoldDB" id="A0A518K4E9"/>
<keyword evidence="4" id="KW-1185">Reference proteome</keyword>
<gene>
    <name evidence="3" type="primary">yacG</name>
    <name evidence="3" type="ORF">Spa11_08380</name>
</gene>
<dbReference type="KEGG" id="bmei:Spa11_08380"/>
<dbReference type="EMBL" id="CP036349">
    <property type="protein sequence ID" value="QDV72657.1"/>
    <property type="molecule type" value="Genomic_DNA"/>
</dbReference>
<dbReference type="RefSeq" id="WP_145108296.1">
    <property type="nucleotide sequence ID" value="NZ_CP036349.1"/>
</dbReference>
<evidence type="ECO:0000313" key="4">
    <source>
        <dbReference type="Proteomes" id="UP000316426"/>
    </source>
</evidence>
<dbReference type="PANTHER" id="PTHR36150">
    <property type="entry name" value="DNA GYRASE INHIBITOR YACG"/>
    <property type="match status" value="1"/>
</dbReference>
<dbReference type="GO" id="GO:0006355">
    <property type="term" value="P:regulation of DNA-templated transcription"/>
    <property type="evidence" value="ECO:0007669"/>
    <property type="project" value="InterPro"/>
</dbReference>
<evidence type="ECO:0000256" key="1">
    <source>
        <dbReference type="ARBA" id="ARBA00022723"/>
    </source>
</evidence>
<evidence type="ECO:0000256" key="2">
    <source>
        <dbReference type="ARBA" id="ARBA00022833"/>
    </source>
</evidence>
<keyword evidence="2" id="KW-0862">Zinc</keyword>
<organism evidence="3 4">
    <name type="scientific">Botrimarina mediterranea</name>
    <dbReference type="NCBI Taxonomy" id="2528022"/>
    <lineage>
        <taxon>Bacteria</taxon>
        <taxon>Pseudomonadati</taxon>
        <taxon>Planctomycetota</taxon>
        <taxon>Planctomycetia</taxon>
        <taxon>Pirellulales</taxon>
        <taxon>Lacipirellulaceae</taxon>
        <taxon>Botrimarina</taxon>
    </lineage>
</organism>
<dbReference type="PANTHER" id="PTHR36150:SF1">
    <property type="entry name" value="DNA GYRASE INHIBITOR YACG"/>
    <property type="match status" value="1"/>
</dbReference>
<name>A0A518K4E9_9BACT</name>
<dbReference type="SUPFAM" id="SSF57716">
    <property type="entry name" value="Glucocorticoid receptor-like (DNA-binding domain)"/>
    <property type="match status" value="1"/>
</dbReference>
<evidence type="ECO:0000313" key="3">
    <source>
        <dbReference type="EMBL" id="QDV72657.1"/>
    </source>
</evidence>
<dbReference type="Pfam" id="PF03884">
    <property type="entry name" value="YacG"/>
    <property type="match status" value="1"/>
</dbReference>
<dbReference type="GO" id="GO:0008270">
    <property type="term" value="F:zinc ion binding"/>
    <property type="evidence" value="ECO:0007669"/>
    <property type="project" value="InterPro"/>
</dbReference>
<sequence>MRCPLCNAEFDPADSPAMPFCSERCKLIDLGRWLEEGYSFPADDDPDKYEAN</sequence>
<dbReference type="InterPro" id="IPR005584">
    <property type="entry name" value="DNA_gyrase_inhibitor_YacG"/>
</dbReference>
<protein>
    <submittedName>
        <fullName evidence="3">DNA gyrase inhibitor YacG</fullName>
    </submittedName>
</protein>
<dbReference type="InterPro" id="IPR013088">
    <property type="entry name" value="Znf_NHR/GATA"/>
</dbReference>
<accession>A0A518K4E9</accession>
<proteinExistence type="predicted"/>
<dbReference type="Gene3D" id="3.30.50.10">
    <property type="entry name" value="Erythroid Transcription Factor GATA-1, subunit A"/>
    <property type="match status" value="1"/>
</dbReference>
<reference evidence="3 4" key="1">
    <citation type="submission" date="2019-02" db="EMBL/GenBank/DDBJ databases">
        <title>Deep-cultivation of Planctomycetes and their phenomic and genomic characterization uncovers novel biology.</title>
        <authorList>
            <person name="Wiegand S."/>
            <person name="Jogler M."/>
            <person name="Boedeker C."/>
            <person name="Pinto D."/>
            <person name="Vollmers J."/>
            <person name="Rivas-Marin E."/>
            <person name="Kohn T."/>
            <person name="Peeters S.H."/>
            <person name="Heuer A."/>
            <person name="Rast P."/>
            <person name="Oberbeckmann S."/>
            <person name="Bunk B."/>
            <person name="Jeske O."/>
            <person name="Meyerdierks A."/>
            <person name="Storesund J.E."/>
            <person name="Kallscheuer N."/>
            <person name="Luecker S."/>
            <person name="Lage O.M."/>
            <person name="Pohl T."/>
            <person name="Merkel B.J."/>
            <person name="Hornburger P."/>
            <person name="Mueller R.-W."/>
            <person name="Bruemmer F."/>
            <person name="Labrenz M."/>
            <person name="Spormann A.M."/>
            <person name="Op den Camp H."/>
            <person name="Overmann J."/>
            <person name="Amann R."/>
            <person name="Jetten M.S.M."/>
            <person name="Mascher T."/>
            <person name="Medema M.H."/>
            <person name="Devos D.P."/>
            <person name="Kaster A.-K."/>
            <person name="Ovreas L."/>
            <person name="Rohde M."/>
            <person name="Galperin M.Y."/>
            <person name="Jogler C."/>
        </authorList>
    </citation>
    <scope>NUCLEOTIDE SEQUENCE [LARGE SCALE GENOMIC DNA]</scope>
    <source>
        <strain evidence="3 4">Spa11</strain>
    </source>
</reference>